<feature type="domain" description="CN hydrolase" evidence="3">
    <location>
        <begin position="134"/>
        <end position="392"/>
    </location>
</feature>
<evidence type="ECO:0000256" key="1">
    <source>
        <dbReference type="ARBA" id="ARBA00022801"/>
    </source>
</evidence>
<reference evidence="4 5" key="1">
    <citation type="submission" date="2018-06" db="EMBL/GenBank/DDBJ databases">
        <authorList>
            <consortium name="Pathogen Informatics"/>
            <person name="Doyle S."/>
        </authorList>
    </citation>
    <scope>NUCLEOTIDE SEQUENCE [LARGE SCALE GENOMIC DNA]</scope>
    <source>
        <strain evidence="4 5">NCTC7914</strain>
    </source>
</reference>
<keyword evidence="2" id="KW-1133">Transmembrane helix</keyword>
<keyword evidence="4" id="KW-0012">Acyltransferase</keyword>
<evidence type="ECO:0000256" key="2">
    <source>
        <dbReference type="SAM" id="Phobius"/>
    </source>
</evidence>
<accession>A0A379PPU2</accession>
<protein>
    <submittedName>
        <fullName evidence="4">Nitrilase/cyanide hydratase and apolipoprotein N-acyltransferase</fullName>
    </submittedName>
</protein>
<dbReference type="PANTHER" id="PTHR43674:SF13">
    <property type="entry name" value="CN HYDROLASE DOMAIN-CONTAINING PROTEIN"/>
    <property type="match status" value="1"/>
</dbReference>
<proteinExistence type="predicted"/>
<evidence type="ECO:0000313" key="5">
    <source>
        <dbReference type="Proteomes" id="UP000254602"/>
    </source>
</evidence>
<dbReference type="InterPro" id="IPR003010">
    <property type="entry name" value="C-N_Hydrolase"/>
</dbReference>
<feature type="transmembrane region" description="Helical" evidence="2">
    <location>
        <begin position="24"/>
        <end position="43"/>
    </location>
</feature>
<dbReference type="Pfam" id="PF00795">
    <property type="entry name" value="CN_hydrolase"/>
    <property type="match status" value="1"/>
</dbReference>
<dbReference type="AlphaFoldDB" id="A0A379PPU2"/>
<dbReference type="GO" id="GO:0016811">
    <property type="term" value="F:hydrolase activity, acting on carbon-nitrogen (but not peptide) bonds, in linear amides"/>
    <property type="evidence" value="ECO:0007669"/>
    <property type="project" value="TreeGrafter"/>
</dbReference>
<keyword evidence="2" id="KW-0472">Membrane</keyword>
<dbReference type="Gene3D" id="3.60.110.10">
    <property type="entry name" value="Carbon-nitrogen hydrolase"/>
    <property type="match status" value="1"/>
</dbReference>
<dbReference type="PROSITE" id="PS50263">
    <property type="entry name" value="CN_HYDROLASE"/>
    <property type="match status" value="1"/>
</dbReference>
<dbReference type="InterPro" id="IPR050345">
    <property type="entry name" value="Aliph_Amidase/BUP"/>
</dbReference>
<dbReference type="GO" id="GO:0016746">
    <property type="term" value="F:acyltransferase activity"/>
    <property type="evidence" value="ECO:0007669"/>
    <property type="project" value="UniProtKB-KW"/>
</dbReference>
<dbReference type="InterPro" id="IPR036526">
    <property type="entry name" value="C-N_Hydrolase_sf"/>
</dbReference>
<keyword evidence="4" id="KW-0808">Transferase</keyword>
<dbReference type="SUPFAM" id="SSF56317">
    <property type="entry name" value="Carbon-nitrogen hydrolase"/>
    <property type="match status" value="1"/>
</dbReference>
<evidence type="ECO:0000259" key="3">
    <source>
        <dbReference type="PROSITE" id="PS50263"/>
    </source>
</evidence>
<keyword evidence="4" id="KW-0449">Lipoprotein</keyword>
<keyword evidence="1" id="KW-0378">Hydrolase</keyword>
<evidence type="ECO:0000313" key="4">
    <source>
        <dbReference type="EMBL" id="SUF08956.1"/>
    </source>
</evidence>
<dbReference type="EMBL" id="UGUY01000002">
    <property type="protein sequence ID" value="SUF08956.1"/>
    <property type="molecule type" value="Genomic_DNA"/>
</dbReference>
<keyword evidence="2" id="KW-0812">Transmembrane</keyword>
<organism evidence="4 5">
    <name type="scientific">Pseudomonas putida</name>
    <name type="common">Arthrobacter siderocapsulatus</name>
    <dbReference type="NCBI Taxonomy" id="303"/>
    <lineage>
        <taxon>Bacteria</taxon>
        <taxon>Pseudomonadati</taxon>
        <taxon>Pseudomonadota</taxon>
        <taxon>Gammaproteobacteria</taxon>
        <taxon>Pseudomonadales</taxon>
        <taxon>Pseudomonadaceae</taxon>
        <taxon>Pseudomonas</taxon>
    </lineage>
</organism>
<gene>
    <name evidence="4" type="ORF">NCTC7914_04998</name>
</gene>
<dbReference type="PANTHER" id="PTHR43674">
    <property type="entry name" value="NITRILASE C965.09-RELATED"/>
    <property type="match status" value="1"/>
</dbReference>
<name>A0A379PPU2_PSEPU</name>
<sequence>MLSDFLVHRLVIASINEIKGMRKLLASALALVMIAALCGYGFWTQQRPEGHYLSDLRIELALNHGVPGEQGNLLGVEPLLYPSDYQNLQRLHRKLSAYLQQARAQGLISPRTVVVLPEHIGTWLWARGEKNELYQVTRSREAEQWLELSNPLRYGLAIVRASGDDRRADAHLRMKAQQMARDYQQLFGSLAKEFGVTLVAGSIVLPDPYVEKGVLHTGGGPLFNSSLVFASDGSPLGQPQRQQFPDSQVRRYIHDGRKQPLQVVQTPAGRLGVLIGSDSWYPENHQQLENQQVQLIANPVFLSGKDSWQAPWRGNRHQDAAAELALQRGEVSEKTAWQRLTEAAGQGVSSMSVFMRGQFWDQGSDGQGFAHQSGELLTGPPSQGARLLNVWL</sequence>
<dbReference type="Proteomes" id="UP000254602">
    <property type="component" value="Unassembled WGS sequence"/>
</dbReference>